<evidence type="ECO:0000313" key="3">
    <source>
        <dbReference type="EMBL" id="KAH6591803.1"/>
    </source>
</evidence>
<protein>
    <submittedName>
        <fullName evidence="3">Uncharacterized protein</fullName>
    </submittedName>
</protein>
<proteinExistence type="predicted"/>
<keyword evidence="2" id="KW-0732">Signal</keyword>
<comment type="caution">
    <text evidence="3">The sequence shown here is derived from an EMBL/GenBank/DDBJ whole genome shotgun (WGS) entry which is preliminary data.</text>
</comment>
<name>A0ABQ8F6Z2_9FUNG</name>
<evidence type="ECO:0000256" key="2">
    <source>
        <dbReference type="SAM" id="SignalP"/>
    </source>
</evidence>
<reference evidence="3 4" key="1">
    <citation type="submission" date="2021-02" db="EMBL/GenBank/DDBJ databases">
        <title>Variation within the Batrachochytrium salamandrivorans European outbreak.</title>
        <authorList>
            <person name="Kelly M."/>
            <person name="Pasmans F."/>
            <person name="Shea T.P."/>
            <person name="Munoz J.F."/>
            <person name="Carranza S."/>
            <person name="Cuomo C.A."/>
            <person name="Martel A."/>
        </authorList>
    </citation>
    <scope>NUCLEOTIDE SEQUENCE [LARGE SCALE GENOMIC DNA]</scope>
    <source>
        <strain evidence="3 4">AMFP18/2</strain>
    </source>
</reference>
<feature type="region of interest" description="Disordered" evidence="1">
    <location>
        <begin position="42"/>
        <end position="73"/>
    </location>
</feature>
<feature type="region of interest" description="Disordered" evidence="1">
    <location>
        <begin position="86"/>
        <end position="142"/>
    </location>
</feature>
<feature type="chain" id="PRO_5046810361" evidence="2">
    <location>
        <begin position="19"/>
        <end position="353"/>
    </location>
</feature>
<feature type="compositionally biased region" description="Polar residues" evidence="1">
    <location>
        <begin position="90"/>
        <end position="99"/>
    </location>
</feature>
<accession>A0ABQ8F6Z2</accession>
<gene>
    <name evidence="3" type="ORF">BASA50_008512</name>
</gene>
<evidence type="ECO:0000256" key="1">
    <source>
        <dbReference type="SAM" id="MobiDB-lite"/>
    </source>
</evidence>
<feature type="compositionally biased region" description="Basic and acidic residues" evidence="1">
    <location>
        <begin position="42"/>
        <end position="64"/>
    </location>
</feature>
<sequence length="353" mass="40145">MRFSTGVILSMLSANVFAIEHPNGAHPSSLLARRAVVADTDGHSLQKRTNGKDQDNQQEQEKRAPPKAYSFPTNVYKGSAYDNLSFEDNFYSNPNPNSDTGEDPTDSPTYSPDQGDEDNNERENAYTGIDPSQEEASFVNFPRESPAQVLDRIKKELFRVKPRLNLFYARQKATAASKAVKSHFVGKRGDDIGEEVYALLSYALKLSQSFKRLYLDLVNSPFRLKLHLTIPDESKQRCKDLQDGVLQSIGNHILDIKNAIEHITTETQYLINWLEDLMGKTDLFCQSISNMRSRYSSLLEDLGISDDSYIEDLDTHIENVEMYKLRLSDYVSRIERMVKTYIEHPKRPGTSKS</sequence>
<keyword evidence="4" id="KW-1185">Reference proteome</keyword>
<organism evidence="3 4">
    <name type="scientific">Batrachochytrium salamandrivorans</name>
    <dbReference type="NCBI Taxonomy" id="1357716"/>
    <lineage>
        <taxon>Eukaryota</taxon>
        <taxon>Fungi</taxon>
        <taxon>Fungi incertae sedis</taxon>
        <taxon>Chytridiomycota</taxon>
        <taxon>Chytridiomycota incertae sedis</taxon>
        <taxon>Chytridiomycetes</taxon>
        <taxon>Rhizophydiales</taxon>
        <taxon>Rhizophydiales incertae sedis</taxon>
        <taxon>Batrachochytrium</taxon>
    </lineage>
</organism>
<evidence type="ECO:0000313" key="4">
    <source>
        <dbReference type="Proteomes" id="UP001648503"/>
    </source>
</evidence>
<dbReference type="Proteomes" id="UP001648503">
    <property type="component" value="Unassembled WGS sequence"/>
</dbReference>
<feature type="signal peptide" evidence="2">
    <location>
        <begin position="1"/>
        <end position="18"/>
    </location>
</feature>
<dbReference type="EMBL" id="JAFCIX010000397">
    <property type="protein sequence ID" value="KAH6591803.1"/>
    <property type="molecule type" value="Genomic_DNA"/>
</dbReference>